<proteinExistence type="predicted"/>
<organism evidence="1 2">
    <name type="scientific">Sediminibacterium roseum</name>
    <dbReference type="NCBI Taxonomy" id="1978412"/>
    <lineage>
        <taxon>Bacteria</taxon>
        <taxon>Pseudomonadati</taxon>
        <taxon>Bacteroidota</taxon>
        <taxon>Chitinophagia</taxon>
        <taxon>Chitinophagales</taxon>
        <taxon>Chitinophagaceae</taxon>
        <taxon>Sediminibacterium</taxon>
    </lineage>
</organism>
<keyword evidence="2" id="KW-1185">Reference proteome</keyword>
<gene>
    <name evidence="1" type="ORF">GWC95_09745</name>
</gene>
<comment type="caution">
    <text evidence="1">The sequence shown here is derived from an EMBL/GenBank/DDBJ whole genome shotgun (WGS) entry which is preliminary data.</text>
</comment>
<dbReference type="Proteomes" id="UP000753802">
    <property type="component" value="Unassembled WGS sequence"/>
</dbReference>
<dbReference type="RefSeq" id="WP_161818513.1">
    <property type="nucleotide sequence ID" value="NZ_JAACJS010000012.1"/>
</dbReference>
<name>A0ABW9ZSW6_9BACT</name>
<sequence>MKFRLHRLLDTHKFSYVALSEETGHSIYFNETWLHLLPPQSLRLPDRHHLPAERSIELDLQLFEKMLGDFMGQSAYSLAVHFGFKTIVIRYYDARGKLQRVVDLVPGEDRVMTRVFEFIYPMMEAIHYTVFHSA</sequence>
<dbReference type="EMBL" id="JAACJS010000012">
    <property type="protein sequence ID" value="NCI50206.1"/>
    <property type="molecule type" value="Genomic_DNA"/>
</dbReference>
<accession>A0ABW9ZSW6</accession>
<reference evidence="1 2" key="1">
    <citation type="submission" date="2020-01" db="EMBL/GenBank/DDBJ databases">
        <title>Genome analysis.</title>
        <authorList>
            <person name="Wu S."/>
            <person name="Wang G."/>
        </authorList>
    </citation>
    <scope>NUCLEOTIDE SEQUENCE [LARGE SCALE GENOMIC DNA]</scope>
    <source>
        <strain evidence="1 2">SYL130</strain>
    </source>
</reference>
<protein>
    <submittedName>
        <fullName evidence="1">Uncharacterized protein</fullName>
    </submittedName>
</protein>
<evidence type="ECO:0000313" key="2">
    <source>
        <dbReference type="Proteomes" id="UP000753802"/>
    </source>
</evidence>
<evidence type="ECO:0000313" key="1">
    <source>
        <dbReference type="EMBL" id="NCI50206.1"/>
    </source>
</evidence>